<dbReference type="Proteomes" id="UP000800041">
    <property type="component" value="Unassembled WGS sequence"/>
</dbReference>
<proteinExistence type="predicted"/>
<gene>
    <name evidence="2" type="ORF">K402DRAFT_1894</name>
</gene>
<sequence length="222" mass="22747">MSLPVTPNTRSEAEAALSYNSNYQTSSAAPTTPLLKPSDPSSLNKFAADPTNSQTHPTADGVTDGASDPISAPTPATTQTPSSTPALEGLLHPSDPNNKSKHPPLPTAFSSTLRRPEFQTRSSNNYIRAVNAAVAAQIKSAAAGDVKGMDGSTDGLAPEAGGPTGVALPERLKEMTFGGAAGGEAVSGAQQGLERQGSWNHEDFKRTMLMKDQSGASGASEG</sequence>
<reference evidence="2" key="1">
    <citation type="journal article" date="2020" name="Stud. Mycol.">
        <title>101 Dothideomycetes genomes: a test case for predicting lifestyles and emergence of pathogens.</title>
        <authorList>
            <person name="Haridas S."/>
            <person name="Albert R."/>
            <person name="Binder M."/>
            <person name="Bloem J."/>
            <person name="Labutti K."/>
            <person name="Salamov A."/>
            <person name="Andreopoulos B."/>
            <person name="Baker S."/>
            <person name="Barry K."/>
            <person name="Bills G."/>
            <person name="Bluhm B."/>
            <person name="Cannon C."/>
            <person name="Castanera R."/>
            <person name="Culley D."/>
            <person name="Daum C."/>
            <person name="Ezra D."/>
            <person name="Gonzalez J."/>
            <person name="Henrissat B."/>
            <person name="Kuo A."/>
            <person name="Liang C."/>
            <person name="Lipzen A."/>
            <person name="Lutzoni F."/>
            <person name="Magnuson J."/>
            <person name="Mondo S."/>
            <person name="Nolan M."/>
            <person name="Ohm R."/>
            <person name="Pangilinan J."/>
            <person name="Park H.-J."/>
            <person name="Ramirez L."/>
            <person name="Alfaro M."/>
            <person name="Sun H."/>
            <person name="Tritt A."/>
            <person name="Yoshinaga Y."/>
            <person name="Zwiers L.-H."/>
            <person name="Turgeon B."/>
            <person name="Goodwin S."/>
            <person name="Spatafora J."/>
            <person name="Crous P."/>
            <person name="Grigoriev I."/>
        </authorList>
    </citation>
    <scope>NUCLEOTIDE SEQUENCE</scope>
    <source>
        <strain evidence="2">CBS 113979</strain>
    </source>
</reference>
<dbReference type="OrthoDB" id="3795253at2759"/>
<feature type="region of interest" description="Disordered" evidence="1">
    <location>
        <begin position="178"/>
        <end position="222"/>
    </location>
</feature>
<dbReference type="EMBL" id="ML977137">
    <property type="protein sequence ID" value="KAF1992260.1"/>
    <property type="molecule type" value="Genomic_DNA"/>
</dbReference>
<evidence type="ECO:0000313" key="2">
    <source>
        <dbReference type="EMBL" id="KAF1992260.1"/>
    </source>
</evidence>
<feature type="compositionally biased region" description="Low complexity" evidence="1">
    <location>
        <begin position="183"/>
        <end position="192"/>
    </location>
</feature>
<feature type="region of interest" description="Disordered" evidence="1">
    <location>
        <begin position="1"/>
        <end position="110"/>
    </location>
</feature>
<evidence type="ECO:0000313" key="3">
    <source>
        <dbReference type="Proteomes" id="UP000800041"/>
    </source>
</evidence>
<keyword evidence="3" id="KW-1185">Reference proteome</keyword>
<feature type="compositionally biased region" description="Polar residues" evidence="1">
    <location>
        <begin position="39"/>
        <end position="57"/>
    </location>
</feature>
<feature type="compositionally biased region" description="Low complexity" evidence="1">
    <location>
        <begin position="69"/>
        <end position="86"/>
    </location>
</feature>
<dbReference type="AlphaFoldDB" id="A0A6G1HGW0"/>
<protein>
    <submittedName>
        <fullName evidence="2">Uncharacterized protein</fullName>
    </submittedName>
</protein>
<accession>A0A6G1HGW0</accession>
<feature type="compositionally biased region" description="Polar residues" evidence="1">
    <location>
        <begin position="18"/>
        <end position="30"/>
    </location>
</feature>
<feature type="compositionally biased region" description="Polar residues" evidence="1">
    <location>
        <begin position="1"/>
        <end position="10"/>
    </location>
</feature>
<organism evidence="2 3">
    <name type="scientific">Aulographum hederae CBS 113979</name>
    <dbReference type="NCBI Taxonomy" id="1176131"/>
    <lineage>
        <taxon>Eukaryota</taxon>
        <taxon>Fungi</taxon>
        <taxon>Dikarya</taxon>
        <taxon>Ascomycota</taxon>
        <taxon>Pezizomycotina</taxon>
        <taxon>Dothideomycetes</taxon>
        <taxon>Pleosporomycetidae</taxon>
        <taxon>Aulographales</taxon>
        <taxon>Aulographaceae</taxon>
    </lineage>
</organism>
<evidence type="ECO:0000256" key="1">
    <source>
        <dbReference type="SAM" id="MobiDB-lite"/>
    </source>
</evidence>
<name>A0A6G1HGW0_9PEZI</name>